<evidence type="ECO:0000256" key="1">
    <source>
        <dbReference type="SAM" id="Coils"/>
    </source>
</evidence>
<sequence length="487" mass="51693">MTLATDIPQRPTPGRFALIRQPFRALRPSRLFLGGRLGDAGRLPRYAGFLFLGLASVWAPITGYLKTTPPSFTSTASLILPGSGVSASVNLADIGQASSFASSAYSSSSISPTETYKRLIGADRVIAAAADALSLRRTEFGVPRVQLVDQTGFIHVEMTAGSPSAAQARGDALLAAFFAEIERLRSDEMEVRETGREGALGEYRDSVRATRDAISELRATSGLYSVAQYNEHVMRHDRARDALAELAADLGEAEEQVSLLSRQLGLSPTQAAASLKLFADREYMASLAELSGLVTAEVEARAKYGKNHPKMRESSAAVSATRTVAMRRGEALTGLTTDALAALDLAPDGARADLLADLVQKDSARAGRAARYAEKRSEFDTEGARLDALAPLAAELEDLSRDFDVAEAVFASAIARAQSTKADVFASYPLVQILEDPSLPERASSPNTKLAIAGGVAASLMLIIGLALGWVRRAVISRLIAQPPASA</sequence>
<feature type="transmembrane region" description="Helical" evidence="2">
    <location>
        <begin position="450"/>
        <end position="471"/>
    </location>
</feature>
<dbReference type="Proteomes" id="UP001597135">
    <property type="component" value="Unassembled WGS sequence"/>
</dbReference>
<feature type="coiled-coil region" evidence="1">
    <location>
        <begin position="236"/>
        <end position="263"/>
    </location>
</feature>
<dbReference type="InterPro" id="IPR050445">
    <property type="entry name" value="Bact_polysacc_biosynth/exp"/>
</dbReference>
<keyword evidence="2" id="KW-0812">Transmembrane</keyword>
<organism evidence="3 4">
    <name type="scientific">Litorisediminicola beolgyonensis</name>
    <dbReference type="NCBI Taxonomy" id="1173614"/>
    <lineage>
        <taxon>Bacteria</taxon>
        <taxon>Pseudomonadati</taxon>
        <taxon>Pseudomonadota</taxon>
        <taxon>Alphaproteobacteria</taxon>
        <taxon>Rhodobacterales</taxon>
        <taxon>Paracoccaceae</taxon>
        <taxon>Litorisediminicola</taxon>
    </lineage>
</organism>
<dbReference type="PANTHER" id="PTHR32309">
    <property type="entry name" value="TYROSINE-PROTEIN KINASE"/>
    <property type="match status" value="1"/>
</dbReference>
<evidence type="ECO:0000256" key="2">
    <source>
        <dbReference type="SAM" id="Phobius"/>
    </source>
</evidence>
<proteinExistence type="predicted"/>
<keyword evidence="4" id="KW-1185">Reference proteome</keyword>
<keyword evidence="2" id="KW-1133">Transmembrane helix</keyword>
<evidence type="ECO:0000313" key="3">
    <source>
        <dbReference type="EMBL" id="MFD1341114.1"/>
    </source>
</evidence>
<comment type="caution">
    <text evidence="3">The sequence shown here is derived from an EMBL/GenBank/DDBJ whole genome shotgun (WGS) entry which is preliminary data.</text>
</comment>
<keyword evidence="1" id="KW-0175">Coiled coil</keyword>
<protein>
    <submittedName>
        <fullName evidence="3">GumC family protein</fullName>
    </submittedName>
</protein>
<evidence type="ECO:0000313" key="4">
    <source>
        <dbReference type="Proteomes" id="UP001597135"/>
    </source>
</evidence>
<dbReference type="PANTHER" id="PTHR32309:SF13">
    <property type="entry name" value="FERRIC ENTEROBACTIN TRANSPORT PROTEIN FEPE"/>
    <property type="match status" value="1"/>
</dbReference>
<dbReference type="RefSeq" id="WP_386801174.1">
    <property type="nucleotide sequence ID" value="NZ_JBHTMU010000002.1"/>
</dbReference>
<accession>A0ABW3ZDA2</accession>
<gene>
    <name evidence="3" type="ORF">ACFQ4E_01625</name>
</gene>
<dbReference type="EMBL" id="JBHTMU010000002">
    <property type="protein sequence ID" value="MFD1341114.1"/>
    <property type="molecule type" value="Genomic_DNA"/>
</dbReference>
<reference evidence="4" key="1">
    <citation type="journal article" date="2019" name="Int. J. Syst. Evol. Microbiol.">
        <title>The Global Catalogue of Microorganisms (GCM) 10K type strain sequencing project: providing services to taxonomists for standard genome sequencing and annotation.</title>
        <authorList>
            <consortium name="The Broad Institute Genomics Platform"/>
            <consortium name="The Broad Institute Genome Sequencing Center for Infectious Disease"/>
            <person name="Wu L."/>
            <person name="Ma J."/>
        </authorList>
    </citation>
    <scope>NUCLEOTIDE SEQUENCE [LARGE SCALE GENOMIC DNA]</scope>
    <source>
        <strain evidence="4">CCUG 62953</strain>
    </source>
</reference>
<name>A0ABW3ZDA2_9RHOB</name>
<keyword evidence="2" id="KW-0472">Membrane</keyword>